<dbReference type="Gene3D" id="3.30.1340.30">
    <property type="match status" value="3"/>
</dbReference>
<evidence type="ECO:0000259" key="1">
    <source>
        <dbReference type="PROSITE" id="PS50914"/>
    </source>
</evidence>
<proteinExistence type="predicted"/>
<feature type="domain" description="BON" evidence="1">
    <location>
        <begin position="27"/>
        <end position="95"/>
    </location>
</feature>
<dbReference type="InterPro" id="IPR007055">
    <property type="entry name" value="BON_dom"/>
</dbReference>
<dbReference type="SMART" id="SM00749">
    <property type="entry name" value="BON"/>
    <property type="match status" value="2"/>
</dbReference>
<name>A0A2L1W8C8_9PSED</name>
<feature type="domain" description="BON" evidence="1">
    <location>
        <begin position="112"/>
        <end position="180"/>
    </location>
</feature>
<sequence length="273" mass="29473">MPFPFRALALAVSLLPFVAVASGDPVHDARLEGSLQTAVSLNRILNPYRITVEVDGASARLAGEVENEVERRLVEEVALATSGIEKVDNQVKVNPELVERPLALRAYARRTEDVTLTAVIRSRLLWSRLTEKASIEVQSDSGVITLRGRVDNPEAKELAGVVARTTEGVYLVNNLISLDTAAMIKAKGQPVDAPSGPQPSDAWIVDKVQSSYSFSRNLDGLNLKVVSQDGLVRLSGEVVSPEQKNIAMDIARQIIGVRGVDADMLKVATKVEG</sequence>
<evidence type="ECO:0000313" key="2">
    <source>
        <dbReference type="EMBL" id="QPH49238.1"/>
    </source>
</evidence>
<dbReference type="GeneID" id="93440073"/>
<accession>A0A2L1W8C8</accession>
<protein>
    <submittedName>
        <fullName evidence="2">BON domain-containing protein</fullName>
    </submittedName>
</protein>
<dbReference type="InterPro" id="IPR014004">
    <property type="entry name" value="Transpt-assoc_nodulatn_dom_bac"/>
</dbReference>
<evidence type="ECO:0000313" key="3">
    <source>
        <dbReference type="Proteomes" id="UP000594430"/>
    </source>
</evidence>
<dbReference type="PROSITE" id="PS50914">
    <property type="entry name" value="BON"/>
    <property type="match status" value="3"/>
</dbReference>
<feature type="domain" description="BON" evidence="1">
    <location>
        <begin position="200"/>
        <end position="269"/>
    </location>
</feature>
<gene>
    <name evidence="2" type="ORF">IZU98_00400</name>
</gene>
<dbReference type="EMBL" id="CP064946">
    <property type="protein sequence ID" value="QPH49238.1"/>
    <property type="molecule type" value="Genomic_DNA"/>
</dbReference>
<dbReference type="InterPro" id="IPR051686">
    <property type="entry name" value="Lipoprotein_DolP"/>
</dbReference>
<dbReference type="AlphaFoldDB" id="A0A2L1W8C8"/>
<dbReference type="RefSeq" id="WP_027913226.1">
    <property type="nucleotide sequence ID" value="NZ_BQIN01000001.1"/>
</dbReference>
<organism evidence="2 3">
    <name type="scientific">Pseudomonas fulva</name>
    <dbReference type="NCBI Taxonomy" id="47880"/>
    <lineage>
        <taxon>Bacteria</taxon>
        <taxon>Pseudomonadati</taxon>
        <taxon>Pseudomonadota</taxon>
        <taxon>Gammaproteobacteria</taxon>
        <taxon>Pseudomonadales</taxon>
        <taxon>Pseudomonadaceae</taxon>
        <taxon>Pseudomonas</taxon>
    </lineage>
</organism>
<dbReference type="PANTHER" id="PTHR34606">
    <property type="entry name" value="BON DOMAIN-CONTAINING PROTEIN"/>
    <property type="match status" value="1"/>
</dbReference>
<reference evidence="2 3" key="1">
    <citation type="submission" date="2020-11" db="EMBL/GenBank/DDBJ databases">
        <title>Pseudomonas fulva producing VIM-24.</title>
        <authorList>
            <person name="Liu S."/>
        </authorList>
    </citation>
    <scope>NUCLEOTIDE SEQUENCE [LARGE SCALE GENOMIC DNA]</scope>
    <source>
        <strain evidence="2 3">ZDHY414</strain>
    </source>
</reference>
<dbReference type="Pfam" id="PF04972">
    <property type="entry name" value="BON"/>
    <property type="match status" value="3"/>
</dbReference>
<dbReference type="Proteomes" id="UP000594430">
    <property type="component" value="Chromosome"/>
</dbReference>
<dbReference type="PANTHER" id="PTHR34606:SF15">
    <property type="entry name" value="BON DOMAIN-CONTAINING PROTEIN"/>
    <property type="match status" value="1"/>
</dbReference>